<reference evidence="1 2" key="1">
    <citation type="submission" date="2021-10" db="EMBL/GenBank/DDBJ databases">
        <title>Draft genome of Aestuariibacter halophilus JC2043.</title>
        <authorList>
            <person name="Emsley S.A."/>
            <person name="Pfannmuller K.M."/>
            <person name="Ushijima B."/>
            <person name="Saw J.H."/>
            <person name="Videau P."/>
        </authorList>
    </citation>
    <scope>NUCLEOTIDE SEQUENCE [LARGE SCALE GENOMIC DNA]</scope>
    <source>
        <strain evidence="1 2">JC2043</strain>
    </source>
</reference>
<name>A0ABS8G9T1_9ALTE</name>
<dbReference type="RefSeq" id="WP_229158473.1">
    <property type="nucleotide sequence ID" value="NZ_JAJEWP010000001.1"/>
</dbReference>
<evidence type="ECO:0000313" key="2">
    <source>
        <dbReference type="Proteomes" id="UP001520878"/>
    </source>
</evidence>
<protein>
    <submittedName>
        <fullName evidence="1">Uncharacterized protein</fullName>
    </submittedName>
</protein>
<comment type="caution">
    <text evidence="1">The sequence shown here is derived from an EMBL/GenBank/DDBJ whole genome shotgun (WGS) entry which is preliminary data.</text>
</comment>
<evidence type="ECO:0000313" key="1">
    <source>
        <dbReference type="EMBL" id="MCC2615976.1"/>
    </source>
</evidence>
<gene>
    <name evidence="1" type="ORF">LJ739_06955</name>
</gene>
<proteinExistence type="predicted"/>
<keyword evidence="2" id="KW-1185">Reference proteome</keyword>
<dbReference type="EMBL" id="JAJEWP010000001">
    <property type="protein sequence ID" value="MCC2615976.1"/>
    <property type="molecule type" value="Genomic_DNA"/>
</dbReference>
<dbReference type="Proteomes" id="UP001520878">
    <property type="component" value="Unassembled WGS sequence"/>
</dbReference>
<accession>A0ABS8G9T1</accession>
<sequence length="107" mass="11856">MGYANCGTDSQGRAIGYAIPATCDHPGCNKKIDRGLDYVCGRMHGEDEYSCEKYFCHEHKANHLQDLLGDIQTVCDGCQTELLESGEWVDDDGLLVYMSQATSVEEE</sequence>
<organism evidence="1 2">
    <name type="scientific">Fluctibacter halophilus</name>
    <dbReference type="NCBI Taxonomy" id="226011"/>
    <lineage>
        <taxon>Bacteria</taxon>
        <taxon>Pseudomonadati</taxon>
        <taxon>Pseudomonadota</taxon>
        <taxon>Gammaproteobacteria</taxon>
        <taxon>Alteromonadales</taxon>
        <taxon>Alteromonadaceae</taxon>
        <taxon>Fluctibacter</taxon>
    </lineage>
</organism>